<dbReference type="Gene3D" id="1.10.287.950">
    <property type="entry name" value="Methyl-accepting chemotaxis protein"/>
    <property type="match status" value="1"/>
</dbReference>
<proteinExistence type="inferred from homology"/>
<dbReference type="PROSITE" id="PS50885">
    <property type="entry name" value="HAMP"/>
    <property type="match status" value="2"/>
</dbReference>
<feature type="transmembrane region" description="Helical" evidence="6">
    <location>
        <begin position="6"/>
        <end position="29"/>
    </location>
</feature>
<dbReference type="GO" id="GO:0004888">
    <property type="term" value="F:transmembrane signaling receptor activity"/>
    <property type="evidence" value="ECO:0007669"/>
    <property type="project" value="TreeGrafter"/>
</dbReference>
<keyword evidence="6" id="KW-1133">Transmembrane helix</keyword>
<evidence type="ECO:0000313" key="10">
    <source>
        <dbReference type="Proteomes" id="UP001255601"/>
    </source>
</evidence>
<evidence type="ECO:0000259" key="8">
    <source>
        <dbReference type="PROSITE" id="PS50885"/>
    </source>
</evidence>
<keyword evidence="2" id="KW-0145">Chemotaxis</keyword>
<dbReference type="CDD" id="cd06225">
    <property type="entry name" value="HAMP"/>
    <property type="match status" value="1"/>
</dbReference>
<feature type="region of interest" description="Disordered" evidence="5">
    <location>
        <begin position="268"/>
        <end position="292"/>
    </location>
</feature>
<evidence type="ECO:0000259" key="7">
    <source>
        <dbReference type="PROSITE" id="PS50111"/>
    </source>
</evidence>
<dbReference type="Gene3D" id="6.10.340.10">
    <property type="match status" value="1"/>
</dbReference>
<comment type="similarity">
    <text evidence="3">Belongs to the methyl-accepting chemotaxis (MCP) protein family.</text>
</comment>
<accession>A0AAJ2BBV3</accession>
<dbReference type="EMBL" id="JAVIZC010000001">
    <property type="protein sequence ID" value="MDR6100144.1"/>
    <property type="molecule type" value="Genomic_DNA"/>
</dbReference>
<dbReference type="PROSITE" id="PS50111">
    <property type="entry name" value="CHEMOTAXIS_TRANSDUC_2"/>
    <property type="match status" value="1"/>
</dbReference>
<dbReference type="RefSeq" id="WP_309769280.1">
    <property type="nucleotide sequence ID" value="NZ_JAVIZC010000001.1"/>
</dbReference>
<name>A0AAJ2BBV3_9HYPH</name>
<keyword evidence="6" id="KW-0812">Transmembrane</keyword>
<evidence type="ECO:0000256" key="5">
    <source>
        <dbReference type="SAM" id="MobiDB-lite"/>
    </source>
</evidence>
<sequence>MKNIPIAGKFLVVFALFGIFALGIAAYSATQIMKIDTRYSDLISSDSQASLNLARASSALMNGRAALADMMIAFTEEGNSAAEVETKATREEFSKLMDEAIQLMPEDKRLTSLKQEGLALYDKTCQNAWHLGRTSSNVDEALASQRAFGTECQPIFAQIGSQLKAIANEIADKNDKESDSLTTLSGRSATTTVAGVIIGFLIIAGLGFFLVRKWIVLPVGVLSRTMSTLAEGNLSVDVHGIERRDEVGSMARAVQVFKDNGLKSRGLEAEAAETRRATEAERERVAATDRRRADEMAEATESLAAGLRQLSSGDLTVRLDKQFASDFEGLRADFNDTVNNLRNSLNAVSQATHAIDNGSREMSGSADDLSRRTEQQAASLEETAAALDQITSNVSSSTTRTEEARGVAIEANRSAAASAEVVSNAVNAMQRIEASSNQISNIIGVIDEIAFQTNLLALNAGVEAARAGEAGKGFAVVAQEVRELAQRSAQAAKEIKELIRSSADEVDNGVKLVSATGEALKGIQHHIVAINAQLDAIATSAQEQSAGLSQVNIAINQMDQVTQQNAAMVEEANAASASLASESDRLRQIISRFRLGGTETEQFARVSAPAIPTKDTRPVSSPARRMMGKVASAFSGGAVAVKHENWSEF</sequence>
<evidence type="ECO:0000256" key="2">
    <source>
        <dbReference type="ARBA" id="ARBA00022500"/>
    </source>
</evidence>
<comment type="caution">
    <text evidence="9">The sequence shown here is derived from an EMBL/GenBank/DDBJ whole genome shotgun (WGS) entry which is preliminary data.</text>
</comment>
<evidence type="ECO:0000313" key="9">
    <source>
        <dbReference type="EMBL" id="MDR6100144.1"/>
    </source>
</evidence>
<evidence type="ECO:0000256" key="1">
    <source>
        <dbReference type="ARBA" id="ARBA00004370"/>
    </source>
</evidence>
<feature type="domain" description="HAMP" evidence="8">
    <location>
        <begin position="213"/>
        <end position="266"/>
    </location>
</feature>
<reference evidence="9" key="1">
    <citation type="submission" date="2023-08" db="EMBL/GenBank/DDBJ databases">
        <title>Functional and genomic diversity of the sorghum phyllosphere microbiome.</title>
        <authorList>
            <person name="Shade A."/>
        </authorList>
    </citation>
    <scope>NUCLEOTIDE SEQUENCE</scope>
    <source>
        <strain evidence="9">SORGH_AS_0974</strain>
    </source>
</reference>
<dbReference type="AlphaFoldDB" id="A0AAJ2BBV3"/>
<feature type="domain" description="HAMP" evidence="8">
    <location>
        <begin position="301"/>
        <end position="346"/>
    </location>
</feature>
<dbReference type="Pfam" id="PF00672">
    <property type="entry name" value="HAMP"/>
    <property type="match status" value="1"/>
</dbReference>
<dbReference type="CDD" id="cd11386">
    <property type="entry name" value="MCP_signal"/>
    <property type="match status" value="1"/>
</dbReference>
<dbReference type="InterPro" id="IPR004089">
    <property type="entry name" value="MCPsignal_dom"/>
</dbReference>
<dbReference type="Proteomes" id="UP001255601">
    <property type="component" value="Unassembled WGS sequence"/>
</dbReference>
<dbReference type="PANTHER" id="PTHR43531:SF11">
    <property type="entry name" value="METHYL-ACCEPTING CHEMOTAXIS PROTEIN 3"/>
    <property type="match status" value="1"/>
</dbReference>
<dbReference type="InterPro" id="IPR003660">
    <property type="entry name" value="HAMP_dom"/>
</dbReference>
<dbReference type="Pfam" id="PF00015">
    <property type="entry name" value="MCPsignal"/>
    <property type="match status" value="1"/>
</dbReference>
<dbReference type="GO" id="GO:0005886">
    <property type="term" value="C:plasma membrane"/>
    <property type="evidence" value="ECO:0007669"/>
    <property type="project" value="TreeGrafter"/>
</dbReference>
<evidence type="ECO:0000256" key="4">
    <source>
        <dbReference type="PROSITE-ProRule" id="PRU00284"/>
    </source>
</evidence>
<dbReference type="GO" id="GO:0007165">
    <property type="term" value="P:signal transduction"/>
    <property type="evidence" value="ECO:0007669"/>
    <property type="project" value="UniProtKB-KW"/>
</dbReference>
<dbReference type="GO" id="GO:0006935">
    <property type="term" value="P:chemotaxis"/>
    <property type="evidence" value="ECO:0007669"/>
    <property type="project" value="UniProtKB-KW"/>
</dbReference>
<keyword evidence="4" id="KW-0807">Transducer</keyword>
<gene>
    <name evidence="9" type="ORF">QE369_000322</name>
</gene>
<evidence type="ECO:0000256" key="6">
    <source>
        <dbReference type="SAM" id="Phobius"/>
    </source>
</evidence>
<feature type="transmembrane region" description="Helical" evidence="6">
    <location>
        <begin position="193"/>
        <end position="215"/>
    </location>
</feature>
<organism evidence="9 10">
    <name type="scientific">Agrobacterium larrymoorei</name>
    <dbReference type="NCBI Taxonomy" id="160699"/>
    <lineage>
        <taxon>Bacteria</taxon>
        <taxon>Pseudomonadati</taxon>
        <taxon>Pseudomonadota</taxon>
        <taxon>Alphaproteobacteria</taxon>
        <taxon>Hyphomicrobiales</taxon>
        <taxon>Rhizobiaceae</taxon>
        <taxon>Rhizobium/Agrobacterium group</taxon>
        <taxon>Agrobacterium</taxon>
    </lineage>
</organism>
<dbReference type="SUPFAM" id="SSF58104">
    <property type="entry name" value="Methyl-accepting chemotaxis protein (MCP) signaling domain"/>
    <property type="match status" value="1"/>
</dbReference>
<dbReference type="SMART" id="SM00283">
    <property type="entry name" value="MA"/>
    <property type="match status" value="1"/>
</dbReference>
<keyword evidence="6" id="KW-0472">Membrane</keyword>
<feature type="domain" description="Methyl-accepting transducer" evidence="7">
    <location>
        <begin position="351"/>
        <end position="580"/>
    </location>
</feature>
<dbReference type="FunFam" id="1.10.287.950:FF:000001">
    <property type="entry name" value="Methyl-accepting chemotaxis sensory transducer"/>
    <property type="match status" value="1"/>
</dbReference>
<dbReference type="PANTHER" id="PTHR43531">
    <property type="entry name" value="PROTEIN ICFG"/>
    <property type="match status" value="1"/>
</dbReference>
<dbReference type="SMART" id="SM00304">
    <property type="entry name" value="HAMP"/>
    <property type="match status" value="2"/>
</dbReference>
<evidence type="ECO:0000256" key="3">
    <source>
        <dbReference type="ARBA" id="ARBA00029447"/>
    </source>
</evidence>
<protein>
    <submittedName>
        <fullName evidence="9">Methyl-accepting chemotaxis protein</fullName>
    </submittedName>
</protein>
<dbReference type="InterPro" id="IPR051310">
    <property type="entry name" value="MCP_chemotaxis"/>
</dbReference>
<feature type="region of interest" description="Disordered" evidence="5">
    <location>
        <begin position="354"/>
        <end position="376"/>
    </location>
</feature>
<dbReference type="SUPFAM" id="SSF158472">
    <property type="entry name" value="HAMP domain-like"/>
    <property type="match status" value="1"/>
</dbReference>
<comment type="subcellular location">
    <subcellularLocation>
        <location evidence="1">Membrane</location>
    </subcellularLocation>
</comment>